<keyword evidence="1" id="KW-1133">Transmembrane helix</keyword>
<evidence type="ECO:0000313" key="3">
    <source>
        <dbReference type="Proteomes" id="UP001228636"/>
    </source>
</evidence>
<reference evidence="2 3" key="1">
    <citation type="journal article" date="2014" name="Int. J. Syst. Evol. Microbiol.">
        <title>Complete genome sequence of Corynebacterium casei LMG S-19264T (=DSM 44701T), isolated from a smear-ripened cheese.</title>
        <authorList>
            <consortium name="US DOE Joint Genome Institute (JGI-PGF)"/>
            <person name="Walter F."/>
            <person name="Albersmeier A."/>
            <person name="Kalinowski J."/>
            <person name="Ruckert C."/>
        </authorList>
    </citation>
    <scope>NUCLEOTIDE SEQUENCE [LARGE SCALE GENOMIC DNA]</scope>
    <source>
        <strain evidence="2 3">CECT 8670</strain>
    </source>
</reference>
<proteinExistence type="predicted"/>
<keyword evidence="1" id="KW-0812">Transmembrane</keyword>
<comment type="caution">
    <text evidence="2">The sequence shown here is derived from an EMBL/GenBank/DDBJ whole genome shotgun (WGS) entry which is preliminary data.</text>
</comment>
<protein>
    <submittedName>
        <fullName evidence="2">Uncharacterized protein</fullName>
    </submittedName>
</protein>
<dbReference type="Proteomes" id="UP001228636">
    <property type="component" value="Unassembled WGS sequence"/>
</dbReference>
<dbReference type="RefSeq" id="WP_261973420.1">
    <property type="nucleotide sequence ID" value="NZ_CP103460.1"/>
</dbReference>
<name>A0AAJ1QZB7_9FLAO</name>
<accession>A0AAJ1QZB7</accession>
<feature type="transmembrane region" description="Helical" evidence="1">
    <location>
        <begin position="168"/>
        <end position="185"/>
    </location>
</feature>
<evidence type="ECO:0000256" key="1">
    <source>
        <dbReference type="SAM" id="Phobius"/>
    </source>
</evidence>
<dbReference type="EMBL" id="JAUFQH010000010">
    <property type="protein sequence ID" value="MDN3620371.1"/>
    <property type="molecule type" value="Genomic_DNA"/>
</dbReference>
<dbReference type="AlphaFoldDB" id="A0AAJ1QZB7"/>
<sequence length="192" mass="22200">MSNTLFAHQPDLSNIVISRTDNGQVILQVNSSLTAFQQEVNFVNGEGFYKSPEEFRNLVIEHFNSRFSMIINNKDTIQFKNPKVFLGHETKLVTEIIGLPENINTIQLKNTLFKDIYHSQSIVIFLLDQFPTQKFSLGIDNKYQINIAIKDGNWENIIAKKTNSNFKYVGYFTFLLVILAVFFVLKKRKNLN</sequence>
<keyword evidence="1" id="KW-0472">Membrane</keyword>
<evidence type="ECO:0000313" key="2">
    <source>
        <dbReference type="EMBL" id="MDN3620371.1"/>
    </source>
</evidence>
<organism evidence="2 3">
    <name type="scientific">Polaribacter sejongensis</name>
    <dbReference type="NCBI Taxonomy" id="985043"/>
    <lineage>
        <taxon>Bacteria</taxon>
        <taxon>Pseudomonadati</taxon>
        <taxon>Bacteroidota</taxon>
        <taxon>Flavobacteriia</taxon>
        <taxon>Flavobacteriales</taxon>
        <taxon>Flavobacteriaceae</taxon>
    </lineage>
</organism>
<gene>
    <name evidence="2" type="ORF">QWY81_12970</name>
</gene>